<reference evidence="1 2" key="1">
    <citation type="journal article" date="2014" name="Nat. Commun.">
        <title>Klebsormidium flaccidum genome reveals primary factors for plant terrestrial adaptation.</title>
        <authorList>
            <person name="Hori K."/>
            <person name="Maruyama F."/>
            <person name="Fujisawa T."/>
            <person name="Togashi T."/>
            <person name="Yamamoto N."/>
            <person name="Seo M."/>
            <person name="Sato S."/>
            <person name="Yamada T."/>
            <person name="Mori H."/>
            <person name="Tajima N."/>
            <person name="Moriyama T."/>
            <person name="Ikeuchi M."/>
            <person name="Watanabe M."/>
            <person name="Wada H."/>
            <person name="Kobayashi K."/>
            <person name="Saito M."/>
            <person name="Masuda T."/>
            <person name="Sasaki-Sekimoto Y."/>
            <person name="Mashiguchi K."/>
            <person name="Awai K."/>
            <person name="Shimojima M."/>
            <person name="Masuda S."/>
            <person name="Iwai M."/>
            <person name="Nobusawa T."/>
            <person name="Narise T."/>
            <person name="Kondo S."/>
            <person name="Saito H."/>
            <person name="Sato R."/>
            <person name="Murakawa M."/>
            <person name="Ihara Y."/>
            <person name="Oshima-Yamada Y."/>
            <person name="Ohtaka K."/>
            <person name="Satoh M."/>
            <person name="Sonobe K."/>
            <person name="Ishii M."/>
            <person name="Ohtani R."/>
            <person name="Kanamori-Sato M."/>
            <person name="Honoki R."/>
            <person name="Miyazaki D."/>
            <person name="Mochizuki H."/>
            <person name="Umetsu J."/>
            <person name="Higashi K."/>
            <person name="Shibata D."/>
            <person name="Kamiya Y."/>
            <person name="Sato N."/>
            <person name="Nakamura Y."/>
            <person name="Tabata S."/>
            <person name="Ida S."/>
            <person name="Kurokawa K."/>
            <person name="Ohta H."/>
        </authorList>
    </citation>
    <scope>NUCLEOTIDE SEQUENCE [LARGE SCALE GENOMIC DNA]</scope>
    <source>
        <strain evidence="1 2">NIES-2285</strain>
    </source>
</reference>
<dbReference type="EMBL" id="DF238399">
    <property type="protein sequence ID" value="GAQ93338.1"/>
    <property type="molecule type" value="Genomic_DNA"/>
</dbReference>
<protein>
    <recommendedName>
        <fullName evidence="3">Helicase ATP-binding domain-containing protein</fullName>
    </recommendedName>
</protein>
<dbReference type="InterPro" id="IPR027417">
    <property type="entry name" value="P-loop_NTPase"/>
</dbReference>
<proteinExistence type="predicted"/>
<evidence type="ECO:0000313" key="2">
    <source>
        <dbReference type="Proteomes" id="UP000054558"/>
    </source>
</evidence>
<evidence type="ECO:0000313" key="1">
    <source>
        <dbReference type="EMBL" id="GAQ93338.1"/>
    </source>
</evidence>
<name>A0A1Y1IYE0_KLENI</name>
<gene>
    <name evidence="1" type="ORF">KFL_014500010</name>
</gene>
<keyword evidence="2" id="KW-1185">Reference proteome</keyword>
<dbReference type="AlphaFoldDB" id="A0A1Y1IYE0"/>
<sequence length="428" mass="48142">MEEKREAIVLLPSQESHVKKLLSILRRHAFALDFSSLGSGKTFSSSKIAFKLGMPHVVVVCPVSVQPKWQEMKDRYGVPIKHNLSYCGVRSMKGKQPKHGLLTRRDYTVAVPQPRGEPRRVEKTDFVITDAFRSLLAEGVLLIADEMQHLKNVSSQFAACQALIKAIKESCEAGGRSRVLMLSGSPIDKQEQAVTLFRSLNVMHHAELCKFNPGLRQMELRGISDIIEFCRSVDPVVTDRILAGKRYWMCSESVMRPMCYTLFQEVVKPHFSSAMPPPVPGCTLHKTNAFYRIDNEEDRRTMSVGLRALECAVHYNHRTVHMMFAKHAHELPILDALSRKGGVMRETTPEQVAAGILFPGSFPSWVEEDLETSLKRAGLEGLKSNAKRRKWARRVIGAAVMEWGSRPGGVLYNLAMQRFAESVRSIEA</sequence>
<dbReference type="Proteomes" id="UP000054558">
    <property type="component" value="Unassembled WGS sequence"/>
</dbReference>
<dbReference type="SUPFAM" id="SSF52540">
    <property type="entry name" value="P-loop containing nucleoside triphosphate hydrolases"/>
    <property type="match status" value="1"/>
</dbReference>
<evidence type="ECO:0008006" key="3">
    <source>
        <dbReference type="Google" id="ProtNLM"/>
    </source>
</evidence>
<dbReference type="Gene3D" id="3.40.50.300">
    <property type="entry name" value="P-loop containing nucleotide triphosphate hydrolases"/>
    <property type="match status" value="1"/>
</dbReference>
<organism evidence="1 2">
    <name type="scientific">Klebsormidium nitens</name>
    <name type="common">Green alga</name>
    <name type="synonym">Ulothrix nitens</name>
    <dbReference type="NCBI Taxonomy" id="105231"/>
    <lineage>
        <taxon>Eukaryota</taxon>
        <taxon>Viridiplantae</taxon>
        <taxon>Streptophyta</taxon>
        <taxon>Klebsormidiophyceae</taxon>
        <taxon>Klebsormidiales</taxon>
        <taxon>Klebsormidiaceae</taxon>
        <taxon>Klebsormidium</taxon>
    </lineage>
</organism>
<dbReference type="OrthoDB" id="10266361at2759"/>
<accession>A0A1Y1IYE0</accession>